<dbReference type="EMBL" id="UINC01010450">
    <property type="protein sequence ID" value="SVA46476.1"/>
    <property type="molecule type" value="Genomic_DNA"/>
</dbReference>
<name>A0A381W1P8_9ZZZZ</name>
<feature type="non-terminal residue" evidence="1">
    <location>
        <position position="109"/>
    </location>
</feature>
<dbReference type="AlphaFoldDB" id="A0A381W1P8"/>
<reference evidence="1" key="1">
    <citation type="submission" date="2018-05" db="EMBL/GenBank/DDBJ databases">
        <authorList>
            <person name="Lanie J.A."/>
            <person name="Ng W.-L."/>
            <person name="Kazmierczak K.M."/>
            <person name="Andrzejewski T.M."/>
            <person name="Davidsen T.M."/>
            <person name="Wayne K.J."/>
            <person name="Tettelin H."/>
            <person name="Glass J.I."/>
            <person name="Rusch D."/>
            <person name="Podicherti R."/>
            <person name="Tsui H.-C.T."/>
            <person name="Winkler M.E."/>
        </authorList>
    </citation>
    <scope>NUCLEOTIDE SEQUENCE</scope>
</reference>
<evidence type="ECO:0000313" key="1">
    <source>
        <dbReference type="EMBL" id="SVA46476.1"/>
    </source>
</evidence>
<sequence>MNQEKINWDNDTKNAIHGLLNNIGVGEEQALRIVDDIEKSLDWNSELEMFTDEDKVVLDGPTDDETCIECLIQMKLGARSVSDLKEDELWDTSPHANCRCNFSYETRMS</sequence>
<proteinExistence type="predicted"/>
<accession>A0A381W1P8</accession>
<organism evidence="1">
    <name type="scientific">marine metagenome</name>
    <dbReference type="NCBI Taxonomy" id="408172"/>
    <lineage>
        <taxon>unclassified sequences</taxon>
        <taxon>metagenomes</taxon>
        <taxon>ecological metagenomes</taxon>
    </lineage>
</organism>
<gene>
    <name evidence="1" type="ORF">METZ01_LOCUS99330</name>
</gene>
<evidence type="ECO:0008006" key="2">
    <source>
        <dbReference type="Google" id="ProtNLM"/>
    </source>
</evidence>
<protein>
    <recommendedName>
        <fullName evidence="2">Phage head morphogenesis domain-containing protein</fullName>
    </recommendedName>
</protein>